<dbReference type="Gene3D" id="2.60.40.1180">
    <property type="entry name" value="Golgi alpha-mannosidase II"/>
    <property type="match status" value="1"/>
</dbReference>
<evidence type="ECO:0000256" key="3">
    <source>
        <dbReference type="ARBA" id="ARBA00009743"/>
    </source>
</evidence>
<reference evidence="16" key="1">
    <citation type="submission" date="2023-01" db="EMBL/GenBank/DDBJ databases">
        <title>Genome assembly of the deep-sea coral Lophelia pertusa.</title>
        <authorList>
            <person name="Herrera S."/>
            <person name="Cordes E."/>
        </authorList>
    </citation>
    <scope>NUCLEOTIDE SEQUENCE</scope>
    <source>
        <strain evidence="16">USNM1676648</strain>
        <tissue evidence="16">Polyp</tissue>
    </source>
</reference>
<comment type="subcellular location">
    <subcellularLocation>
        <location evidence="2">Secreted</location>
    </subcellularLocation>
</comment>
<evidence type="ECO:0000256" key="2">
    <source>
        <dbReference type="ARBA" id="ARBA00004613"/>
    </source>
</evidence>
<dbReference type="FunFam" id="3.20.20.70:FF:000197">
    <property type="entry name" value="Alpha-galactosidase"/>
    <property type="match status" value="1"/>
</dbReference>
<dbReference type="GO" id="GO:0016139">
    <property type="term" value="P:glycoside catabolic process"/>
    <property type="evidence" value="ECO:0007669"/>
    <property type="project" value="TreeGrafter"/>
</dbReference>
<keyword evidence="9" id="KW-0325">Glycoprotein</keyword>
<dbReference type="GO" id="GO:0005737">
    <property type="term" value="C:cytoplasm"/>
    <property type="evidence" value="ECO:0007669"/>
    <property type="project" value="TreeGrafter"/>
</dbReference>
<evidence type="ECO:0000256" key="6">
    <source>
        <dbReference type="ARBA" id="ARBA00022729"/>
    </source>
</evidence>
<dbReference type="Gene3D" id="3.20.20.70">
    <property type="entry name" value="Aldolase class I"/>
    <property type="match status" value="1"/>
</dbReference>
<dbReference type="AlphaFoldDB" id="A0A9X0D4I6"/>
<dbReference type="GO" id="GO:0009311">
    <property type="term" value="P:oligosaccharide metabolic process"/>
    <property type="evidence" value="ECO:0007669"/>
    <property type="project" value="TreeGrafter"/>
</dbReference>
<dbReference type="GO" id="GO:0000272">
    <property type="term" value="P:polysaccharide catabolic process"/>
    <property type="evidence" value="ECO:0007669"/>
    <property type="project" value="UniProtKB-KW"/>
</dbReference>
<accession>A0A9X0D4I6</accession>
<name>A0A9X0D4I6_9CNID</name>
<evidence type="ECO:0000256" key="5">
    <source>
        <dbReference type="ARBA" id="ARBA00022525"/>
    </source>
</evidence>
<keyword evidence="5" id="KW-0964">Secreted</keyword>
<keyword evidence="7 13" id="KW-0378">Hydrolase</keyword>
<proteinExistence type="inferred from homology"/>
<dbReference type="PROSITE" id="PS00512">
    <property type="entry name" value="ALPHA_GALACTOSIDASE"/>
    <property type="match status" value="1"/>
</dbReference>
<dbReference type="GO" id="GO:0004557">
    <property type="term" value="F:alpha-galactosidase activity"/>
    <property type="evidence" value="ECO:0007669"/>
    <property type="project" value="UniProtKB-EC"/>
</dbReference>
<dbReference type="PANTHER" id="PTHR11452:SF83">
    <property type="entry name" value="ALPHA-GALACTOSIDASE"/>
    <property type="match status" value="1"/>
</dbReference>
<evidence type="ECO:0000256" key="12">
    <source>
        <dbReference type="ARBA" id="ARBA00023326"/>
    </source>
</evidence>
<dbReference type="InterPro" id="IPR013780">
    <property type="entry name" value="Glyco_hydro_b"/>
</dbReference>
<dbReference type="InterPro" id="IPR002241">
    <property type="entry name" value="Glyco_hydro_27"/>
</dbReference>
<dbReference type="PANTHER" id="PTHR11452">
    <property type="entry name" value="ALPHA-GALACTOSIDASE/ALPHA-N-ACETYLGALACTOSAMINIDASE"/>
    <property type="match status" value="1"/>
</dbReference>
<dbReference type="InterPro" id="IPR000111">
    <property type="entry name" value="Glyco_hydro_27/36_CS"/>
</dbReference>
<keyword evidence="12" id="KW-0624">Polysaccharide degradation</keyword>
<feature type="domain" description="Alpha galactosidase C-terminal" evidence="15">
    <location>
        <begin position="324"/>
        <end position="399"/>
    </location>
</feature>
<keyword evidence="11 13" id="KW-0326">Glycosidase</keyword>
<protein>
    <recommendedName>
        <fullName evidence="4 13">Alpha-galactosidase</fullName>
        <ecNumber evidence="13">3.2.1.-</ecNumber>
    </recommendedName>
</protein>
<evidence type="ECO:0000256" key="8">
    <source>
        <dbReference type="ARBA" id="ARBA00023157"/>
    </source>
</evidence>
<evidence type="ECO:0000256" key="9">
    <source>
        <dbReference type="ARBA" id="ARBA00023180"/>
    </source>
</evidence>
<dbReference type="EC" id="3.2.1.-" evidence="13"/>
<dbReference type="InterPro" id="IPR017853">
    <property type="entry name" value="GH"/>
</dbReference>
<evidence type="ECO:0000256" key="7">
    <source>
        <dbReference type="ARBA" id="ARBA00022801"/>
    </source>
</evidence>
<dbReference type="OrthoDB" id="5795902at2759"/>
<dbReference type="SUPFAM" id="SSF51445">
    <property type="entry name" value="(Trans)glycosidases"/>
    <property type="match status" value="1"/>
</dbReference>
<feature type="chain" id="PRO_5040995459" description="Alpha-galactosidase" evidence="14">
    <location>
        <begin position="25"/>
        <end position="407"/>
    </location>
</feature>
<gene>
    <name evidence="16" type="ORF">OS493_021200</name>
</gene>
<comment type="subunit">
    <text evidence="13">Homodimer.</text>
</comment>
<keyword evidence="6 14" id="KW-0732">Signal</keyword>
<dbReference type="Proteomes" id="UP001163046">
    <property type="component" value="Unassembled WGS sequence"/>
</dbReference>
<evidence type="ECO:0000313" key="16">
    <source>
        <dbReference type="EMBL" id="KAJ7384569.1"/>
    </source>
</evidence>
<dbReference type="CDD" id="cd14792">
    <property type="entry name" value="GH27"/>
    <property type="match status" value="1"/>
</dbReference>
<dbReference type="EMBL" id="MU825886">
    <property type="protein sequence ID" value="KAJ7384569.1"/>
    <property type="molecule type" value="Genomic_DNA"/>
</dbReference>
<comment type="caution">
    <text evidence="16">The sequence shown here is derived from an EMBL/GenBank/DDBJ whole genome shotgun (WGS) entry which is preliminary data.</text>
</comment>
<dbReference type="InterPro" id="IPR013785">
    <property type="entry name" value="Aldolase_TIM"/>
</dbReference>
<dbReference type="InterPro" id="IPR041233">
    <property type="entry name" value="Melibiase_C"/>
</dbReference>
<evidence type="ECO:0000313" key="17">
    <source>
        <dbReference type="Proteomes" id="UP001163046"/>
    </source>
</evidence>
<evidence type="ECO:0000256" key="4">
    <source>
        <dbReference type="ARBA" id="ARBA00012755"/>
    </source>
</evidence>
<evidence type="ECO:0000256" key="11">
    <source>
        <dbReference type="ARBA" id="ARBA00023295"/>
    </source>
</evidence>
<comment type="catalytic activity">
    <reaction evidence="1">
        <text>Hydrolysis of terminal, non-reducing alpha-D-galactose residues in alpha-D-galactosides, including galactose oligosaccharides, galactomannans and galactolipids.</text>
        <dbReference type="EC" id="3.2.1.22"/>
    </reaction>
</comment>
<evidence type="ECO:0000256" key="13">
    <source>
        <dbReference type="RuleBase" id="RU361168"/>
    </source>
</evidence>
<dbReference type="Pfam" id="PF16499">
    <property type="entry name" value="Melibiase_2"/>
    <property type="match status" value="1"/>
</dbReference>
<comment type="similarity">
    <text evidence="3 13">Belongs to the glycosyl hydrolase 27 family.</text>
</comment>
<keyword evidence="8 13" id="KW-1015">Disulfide bond</keyword>
<dbReference type="FunFam" id="2.60.40.1180:FF:000008">
    <property type="entry name" value="Alpha-galactosidase"/>
    <property type="match status" value="1"/>
</dbReference>
<dbReference type="PRINTS" id="PR00740">
    <property type="entry name" value="GLHYDRLASE27"/>
</dbReference>
<evidence type="ECO:0000259" key="15">
    <source>
        <dbReference type="Pfam" id="PF17801"/>
    </source>
</evidence>
<evidence type="ECO:0000256" key="1">
    <source>
        <dbReference type="ARBA" id="ARBA00001255"/>
    </source>
</evidence>
<keyword evidence="17" id="KW-1185">Reference proteome</keyword>
<sequence length="407" mass="45046">MIMADRCVCVVAVFLLLIVGFSDKDLVIGLDNGLALTPPNVDNSGADEILYVNSERLIKQMADRLAEEGYRDAGYKYVSIDDCWSNKKRDPSGNLQPNSTRFPSGMKALADYLHSKGLKLGMYADYGVLTCAGYPGSIQHMEQDAKTFASWEVDYLKVDACYSDPSTFDVGYPKFSQALNATGRPILLSCEWPDYQTKIGIKPDYAAIAKTCNTWRNYHDVQDSWASVLKIVDHFAENQDTFTAAAGPGHWNDPDMLVIGDFGLNYDKSKAQFALWSVLAAPLIMSNDLRNISTEARDILLNREVIAVSQDKLGKMGKRMFAKDGLEVWSRALSDESVAVVLFNRNTDEPHEITANFTLVGLMSSTASARDLFAHSDLGQFTKFFSAKVNPSGVVMVKLTPVKDTFN</sequence>
<evidence type="ECO:0000256" key="10">
    <source>
        <dbReference type="ARBA" id="ARBA00023277"/>
    </source>
</evidence>
<feature type="signal peptide" evidence="14">
    <location>
        <begin position="1"/>
        <end position="24"/>
    </location>
</feature>
<dbReference type="Pfam" id="PF17801">
    <property type="entry name" value="Melibiase_C"/>
    <property type="match status" value="1"/>
</dbReference>
<dbReference type="GO" id="GO:0005576">
    <property type="term" value="C:extracellular region"/>
    <property type="evidence" value="ECO:0007669"/>
    <property type="project" value="UniProtKB-SubCell"/>
</dbReference>
<organism evidence="16 17">
    <name type="scientific">Desmophyllum pertusum</name>
    <dbReference type="NCBI Taxonomy" id="174260"/>
    <lineage>
        <taxon>Eukaryota</taxon>
        <taxon>Metazoa</taxon>
        <taxon>Cnidaria</taxon>
        <taxon>Anthozoa</taxon>
        <taxon>Hexacorallia</taxon>
        <taxon>Scleractinia</taxon>
        <taxon>Caryophylliina</taxon>
        <taxon>Caryophylliidae</taxon>
        <taxon>Desmophyllum</taxon>
    </lineage>
</organism>
<evidence type="ECO:0000256" key="14">
    <source>
        <dbReference type="SAM" id="SignalP"/>
    </source>
</evidence>
<dbReference type="SUPFAM" id="SSF51011">
    <property type="entry name" value="Glycosyl hydrolase domain"/>
    <property type="match status" value="1"/>
</dbReference>
<keyword evidence="10" id="KW-0119">Carbohydrate metabolism</keyword>